<name>A0A7R9K8Q7_TIMGE</name>
<reference evidence="1" key="1">
    <citation type="submission" date="2020-11" db="EMBL/GenBank/DDBJ databases">
        <authorList>
            <person name="Tran Van P."/>
        </authorList>
    </citation>
    <scope>NUCLEOTIDE SEQUENCE</scope>
</reference>
<protein>
    <submittedName>
        <fullName evidence="1">Uncharacterized protein</fullName>
    </submittedName>
</protein>
<dbReference type="AlphaFoldDB" id="A0A7R9K8Q7"/>
<organism evidence="1">
    <name type="scientific">Timema genevievae</name>
    <name type="common">Walking stick</name>
    <dbReference type="NCBI Taxonomy" id="629358"/>
    <lineage>
        <taxon>Eukaryota</taxon>
        <taxon>Metazoa</taxon>
        <taxon>Ecdysozoa</taxon>
        <taxon>Arthropoda</taxon>
        <taxon>Hexapoda</taxon>
        <taxon>Insecta</taxon>
        <taxon>Pterygota</taxon>
        <taxon>Neoptera</taxon>
        <taxon>Polyneoptera</taxon>
        <taxon>Phasmatodea</taxon>
        <taxon>Timematodea</taxon>
        <taxon>Timematoidea</taxon>
        <taxon>Timematidae</taxon>
        <taxon>Timema</taxon>
    </lineage>
</organism>
<dbReference type="EMBL" id="OE847761">
    <property type="protein sequence ID" value="CAD7611650.1"/>
    <property type="molecule type" value="Genomic_DNA"/>
</dbReference>
<gene>
    <name evidence="1" type="ORF">TGEB3V08_LOCUS11037</name>
</gene>
<sequence length="590" mass="65168">MSKLARPSNGALRTEAFQRLSTSKVVTNYWAATLAGDLAEMVTYQGLIIGSQINYWTGLMQRLRLSQILEMYYSEHGVNFDQNIKACNRKENFQNLVNSSSLLTETTNFAQVLSFVTKSVFISDSKLQEYSEDAIKAYEEYLPNVWNKMSCATTHSSRPRVHLSVIVDGTWTQQEGIRLITYLAEQMDVSYYGSSINLVNGRDGSWILNVTQNVTEIFEQNLLISPNITWPTGLYLPLSLQTVKIHVGDKAVEEESKSSIGGVADVVLILAYSSTISNDDMSRAKVLLQDFKTQSPNVKMIYVTSFVNSGMFKELLNLDQQNVDISINVSSSDSDSVVPTLLDALSQVPGYVMGAPCSNKGDQPEFEDYVTPGIISSYRIHPAFLDNVQTGTFEFQSNDYGQLSVCLSCNADNSTSFNCTTVQGNDVAELSVSKPCLHTNGENGPIFIVLNVTKTLTKCSGKAGQDLSMNLSSLTLWPQATLDTSRHLATGCLFPSWSRGVPPLGLDVAKSLLLKCSLLDCPLCPMLYPGQRSVTREANSLRTRDRTWMSCASQYCHALIKNQPSGRYSSINLAVTVKSNHCELDALQRV</sequence>
<accession>A0A7R9K8Q7</accession>
<evidence type="ECO:0000313" key="1">
    <source>
        <dbReference type="EMBL" id="CAD7611650.1"/>
    </source>
</evidence>
<proteinExistence type="predicted"/>